<evidence type="ECO:0000313" key="7">
    <source>
        <dbReference type="EMBL" id="ACU60222.1"/>
    </source>
</evidence>
<keyword evidence="2" id="KW-0479">Metal-binding</keyword>
<dbReference type="RefSeq" id="WP_012790398.1">
    <property type="nucleotide sequence ID" value="NC_013132.1"/>
</dbReference>
<dbReference type="InterPro" id="IPR024607">
    <property type="entry name" value="Sulfatase_CS"/>
</dbReference>
<evidence type="ECO:0000256" key="1">
    <source>
        <dbReference type="ARBA" id="ARBA00008779"/>
    </source>
</evidence>
<dbReference type="Gene3D" id="3.30.1120.10">
    <property type="match status" value="1"/>
</dbReference>
<evidence type="ECO:0000256" key="2">
    <source>
        <dbReference type="ARBA" id="ARBA00022723"/>
    </source>
</evidence>
<feature type="domain" description="Sulfatase N-terminal" evidence="6">
    <location>
        <begin position="26"/>
        <end position="451"/>
    </location>
</feature>
<evidence type="ECO:0000313" key="8">
    <source>
        <dbReference type="Proteomes" id="UP000002215"/>
    </source>
</evidence>
<feature type="signal peptide" evidence="5">
    <location>
        <begin position="1"/>
        <end position="19"/>
    </location>
</feature>
<comment type="similarity">
    <text evidence="1">Belongs to the sulfatase family.</text>
</comment>
<dbReference type="EMBL" id="CP001699">
    <property type="protein sequence ID" value="ACU60222.1"/>
    <property type="molecule type" value="Genomic_DNA"/>
</dbReference>
<keyword evidence="4" id="KW-0106">Calcium</keyword>
<dbReference type="Pfam" id="PF00884">
    <property type="entry name" value="Sulfatase"/>
    <property type="match status" value="1"/>
</dbReference>
<dbReference type="GO" id="GO:0046872">
    <property type="term" value="F:metal ion binding"/>
    <property type="evidence" value="ECO:0007669"/>
    <property type="project" value="UniProtKB-KW"/>
</dbReference>
<organism evidence="7 8">
    <name type="scientific">Chitinophaga pinensis (strain ATCC 43595 / DSM 2588 / LMG 13176 / NBRC 15968 / NCIMB 11800 / UQM 2034)</name>
    <dbReference type="NCBI Taxonomy" id="485918"/>
    <lineage>
        <taxon>Bacteria</taxon>
        <taxon>Pseudomonadati</taxon>
        <taxon>Bacteroidota</taxon>
        <taxon>Chitinophagia</taxon>
        <taxon>Chitinophagales</taxon>
        <taxon>Chitinophagaceae</taxon>
        <taxon>Chitinophaga</taxon>
    </lineage>
</organism>
<protein>
    <submittedName>
        <fullName evidence="7">Sulfatase</fullName>
    </submittedName>
</protein>
<dbReference type="PANTHER" id="PTHR42693">
    <property type="entry name" value="ARYLSULFATASE FAMILY MEMBER"/>
    <property type="match status" value="1"/>
</dbReference>
<gene>
    <name evidence="7" type="ordered locus">Cpin_2743</name>
</gene>
<dbReference type="SUPFAM" id="SSF53649">
    <property type="entry name" value="Alkaline phosphatase-like"/>
    <property type="match status" value="1"/>
</dbReference>
<sequence>MKNFLSLIVCLSVWFQVSAQQLAKRPNIIVILSDDMGYSDLGCYGSEIQTPNLDKLYKNGLRFTQFYNTARCCPSRASLLTGLYPHQAGMGWMRDKDAGLEGYQGGLSKHAVTMAEVVKPAGYTTLMVGKWHVSQGIRQDGPLANWPLQRGFDRFYGTIQGAGSYYDPATLCRGNQLITPATDTAYQPANYFYTDAVTHEAIRFISESDPAKPFFMYLAYTAAHWPLQAKPADIKKYKGMYDKGWEAIRKQRFEKMKKLGLLPANAELSPSDAPDWKDEKNKAVQAARMEVYAAMIDEMDQGIGEIMAQLKKQGLDENTVVMFMQDNGGCAEEIGTKGKTGPIAANPEKIKPRAKGEVEYDVIPKMTRDGKLIMKGEGIIGGPETTYVSYGKVWANVSNTPFREYKHWVHEGGISTPLIIHYPAGIRQHNSSNFVGHFIDIMPTVAELAGASYPSDWHNNKIIPMEGISLVPLFTGKALDRGKALCWEHEMNRAVRLGDWKLVAKGELLSEKDGYGEWKNYELGKWELYNIKTDRSELHDVSAQHPDMVKEMSAIWDDYAKRAKVLPAPWTPLQGTPESGQ</sequence>
<accession>A0A979G3E7</accession>
<keyword evidence="5" id="KW-0732">Signal</keyword>
<dbReference type="CDD" id="cd16025">
    <property type="entry name" value="PAS_like"/>
    <property type="match status" value="1"/>
</dbReference>
<dbReference type="AlphaFoldDB" id="A0A979G3E7"/>
<dbReference type="Gene3D" id="3.40.720.10">
    <property type="entry name" value="Alkaline Phosphatase, subunit A"/>
    <property type="match status" value="1"/>
</dbReference>
<evidence type="ECO:0000259" key="6">
    <source>
        <dbReference type="Pfam" id="PF00884"/>
    </source>
</evidence>
<dbReference type="KEGG" id="cpi:Cpin_2743"/>
<dbReference type="PANTHER" id="PTHR42693:SF53">
    <property type="entry name" value="ENDO-4-O-SULFATASE"/>
    <property type="match status" value="1"/>
</dbReference>
<evidence type="ECO:0000256" key="4">
    <source>
        <dbReference type="ARBA" id="ARBA00022837"/>
    </source>
</evidence>
<name>A0A979G3E7_CHIPD</name>
<keyword evidence="3" id="KW-0378">Hydrolase</keyword>
<dbReference type="PROSITE" id="PS00149">
    <property type="entry name" value="SULFATASE_2"/>
    <property type="match status" value="1"/>
</dbReference>
<dbReference type="InterPro" id="IPR050738">
    <property type="entry name" value="Sulfatase"/>
</dbReference>
<dbReference type="InterPro" id="IPR017850">
    <property type="entry name" value="Alkaline_phosphatase_core_sf"/>
</dbReference>
<dbReference type="Proteomes" id="UP000002215">
    <property type="component" value="Chromosome"/>
</dbReference>
<reference evidence="7 8" key="2">
    <citation type="journal article" date="2010" name="Stand. Genomic Sci.">
        <title>Complete genome sequence of Chitinophaga pinensis type strain (UQM 2034).</title>
        <authorList>
            <person name="Glavina Del Rio T."/>
            <person name="Abt B."/>
            <person name="Spring S."/>
            <person name="Lapidus A."/>
            <person name="Nolan M."/>
            <person name="Tice H."/>
            <person name="Copeland A."/>
            <person name="Cheng J.F."/>
            <person name="Chen F."/>
            <person name="Bruce D."/>
            <person name="Goodwin L."/>
            <person name="Pitluck S."/>
            <person name="Ivanova N."/>
            <person name="Mavromatis K."/>
            <person name="Mikhailova N."/>
            <person name="Pati A."/>
            <person name="Chen A."/>
            <person name="Palaniappan K."/>
            <person name="Land M."/>
            <person name="Hauser L."/>
            <person name="Chang Y.J."/>
            <person name="Jeffries C.D."/>
            <person name="Chain P."/>
            <person name="Saunders E."/>
            <person name="Detter J.C."/>
            <person name="Brettin T."/>
            <person name="Rohde M."/>
            <person name="Goker M."/>
            <person name="Bristow J."/>
            <person name="Eisen J.A."/>
            <person name="Markowitz V."/>
            <person name="Hugenholtz P."/>
            <person name="Kyrpides N.C."/>
            <person name="Klenk H.P."/>
            <person name="Lucas S."/>
        </authorList>
    </citation>
    <scope>NUCLEOTIDE SEQUENCE [LARGE SCALE GENOMIC DNA]</scope>
    <source>
        <strain evidence="8">ATCC 43595 / DSM 2588 / LMG 13176 / NBRC 15968 / NCIMB 11800 / UQM 2034</strain>
    </source>
</reference>
<evidence type="ECO:0000256" key="3">
    <source>
        <dbReference type="ARBA" id="ARBA00022801"/>
    </source>
</evidence>
<evidence type="ECO:0000256" key="5">
    <source>
        <dbReference type="SAM" id="SignalP"/>
    </source>
</evidence>
<dbReference type="OrthoDB" id="9803751at2"/>
<proteinExistence type="inferred from homology"/>
<dbReference type="InterPro" id="IPR000917">
    <property type="entry name" value="Sulfatase_N"/>
</dbReference>
<reference evidence="8" key="1">
    <citation type="submission" date="2009-08" db="EMBL/GenBank/DDBJ databases">
        <title>The complete genome of Chitinophaga pinensis DSM 2588.</title>
        <authorList>
            <consortium name="US DOE Joint Genome Institute (JGI-PGF)"/>
            <person name="Lucas S."/>
            <person name="Copeland A."/>
            <person name="Lapidus A."/>
            <person name="Glavina del Rio T."/>
            <person name="Dalin E."/>
            <person name="Tice H."/>
            <person name="Bruce D."/>
            <person name="Goodwin L."/>
            <person name="Pitluck S."/>
            <person name="Kyrpides N."/>
            <person name="Mavromatis K."/>
            <person name="Ivanova N."/>
            <person name="Mikhailova N."/>
            <person name="Sims D."/>
            <person name="Meinche L."/>
            <person name="Brettin T."/>
            <person name="Detter J.C."/>
            <person name="Han C."/>
            <person name="Larimer F."/>
            <person name="Land M."/>
            <person name="Hauser L."/>
            <person name="Markowitz V."/>
            <person name="Cheng J.-F."/>
            <person name="Hugenholtz P."/>
            <person name="Woyke T."/>
            <person name="Wu D."/>
            <person name="Spring S."/>
            <person name="Klenk H.-P."/>
            <person name="Eisen J.A."/>
        </authorList>
    </citation>
    <scope>NUCLEOTIDE SEQUENCE [LARGE SCALE GENOMIC DNA]</scope>
    <source>
        <strain evidence="8">ATCC 43595 / DSM 2588 / LMG 13176 / NBRC 15968 / NCIMB 11800 / UQM 2034</strain>
    </source>
</reference>
<dbReference type="GO" id="GO:0004065">
    <property type="term" value="F:arylsulfatase activity"/>
    <property type="evidence" value="ECO:0007669"/>
    <property type="project" value="TreeGrafter"/>
</dbReference>
<feature type="chain" id="PRO_5036894391" evidence="5">
    <location>
        <begin position="20"/>
        <end position="581"/>
    </location>
</feature>